<feature type="signal peptide" evidence="1">
    <location>
        <begin position="1"/>
        <end position="18"/>
    </location>
</feature>
<name>A0ABU9K9T6_9BACI</name>
<keyword evidence="1" id="KW-0732">Signal</keyword>
<evidence type="ECO:0000256" key="1">
    <source>
        <dbReference type="SAM" id="SignalP"/>
    </source>
</evidence>
<dbReference type="RefSeq" id="WP_341981786.1">
    <property type="nucleotide sequence ID" value="NZ_JBBYAF010000009.1"/>
</dbReference>
<accession>A0ABU9K9T6</accession>
<keyword evidence="3" id="KW-1185">Reference proteome</keyword>
<protein>
    <submittedName>
        <fullName evidence="2">YhcN/YlaJ family sporulation lipoprotein</fullName>
    </submittedName>
</protein>
<reference evidence="2 3" key="1">
    <citation type="submission" date="2024-04" db="EMBL/GenBank/DDBJ databases">
        <title>Bacillus oryzaecorticis sp. nov., a moderately halophilic bacterium isolated from rice husks.</title>
        <authorList>
            <person name="Zhu H.-S."/>
        </authorList>
    </citation>
    <scope>NUCLEOTIDE SEQUENCE [LARGE SCALE GENOMIC DNA]</scope>
    <source>
        <strain evidence="2 3">ZC255</strain>
    </source>
</reference>
<keyword evidence="2" id="KW-0449">Lipoprotein</keyword>
<gene>
    <name evidence="2" type="ORF">AAEO50_06765</name>
</gene>
<evidence type="ECO:0000313" key="2">
    <source>
        <dbReference type="EMBL" id="MEL3971974.1"/>
    </source>
</evidence>
<dbReference type="Proteomes" id="UP001389717">
    <property type="component" value="Unassembled WGS sequence"/>
</dbReference>
<organism evidence="2 3">
    <name type="scientific">Rossellomorea oryzaecorticis</name>
    <dbReference type="NCBI Taxonomy" id="1396505"/>
    <lineage>
        <taxon>Bacteria</taxon>
        <taxon>Bacillati</taxon>
        <taxon>Bacillota</taxon>
        <taxon>Bacilli</taxon>
        <taxon>Bacillales</taxon>
        <taxon>Bacillaceae</taxon>
        <taxon>Rossellomorea</taxon>
    </lineage>
</organism>
<comment type="caution">
    <text evidence="2">The sequence shown here is derived from an EMBL/GenBank/DDBJ whole genome shotgun (WGS) entry which is preliminary data.</text>
</comment>
<sequence length="178" mass="19789">MKKFILISIIGLLFSGMAAGCGMNNDDMNEQGMNTGIDNDLERVGYDQEKPRDTMDINDPGTRDTVRENYSISNEAADRVADLNEVSSAYVLTTERSAYVAAVFENGENGQVSNEMKDKIAKQIRKVDAGIKDVYVTTNPDFVDRMRNYADKAEGGKPVEGFGEELTDALQRVFPDRR</sequence>
<dbReference type="PROSITE" id="PS51257">
    <property type="entry name" value="PROKAR_LIPOPROTEIN"/>
    <property type="match status" value="1"/>
</dbReference>
<dbReference type="Pfam" id="PF09580">
    <property type="entry name" value="Spore_YhcN_YlaJ"/>
    <property type="match status" value="1"/>
</dbReference>
<dbReference type="NCBIfam" id="TIGR02898">
    <property type="entry name" value="spore_YhcN_YlaJ"/>
    <property type="match status" value="1"/>
</dbReference>
<evidence type="ECO:0000313" key="3">
    <source>
        <dbReference type="Proteomes" id="UP001389717"/>
    </source>
</evidence>
<dbReference type="InterPro" id="IPR019076">
    <property type="entry name" value="Spore_lipoprot_YhcN/YlaJ-like"/>
</dbReference>
<dbReference type="InterPro" id="IPR014247">
    <property type="entry name" value="Spore_lipoprot_YhcN/YlaJ"/>
</dbReference>
<feature type="chain" id="PRO_5047260765" evidence="1">
    <location>
        <begin position="19"/>
        <end position="178"/>
    </location>
</feature>
<proteinExistence type="predicted"/>
<dbReference type="EMBL" id="JBBYAF010000009">
    <property type="protein sequence ID" value="MEL3971974.1"/>
    <property type="molecule type" value="Genomic_DNA"/>
</dbReference>